<feature type="domain" description="ThuA-like" evidence="1">
    <location>
        <begin position="12"/>
        <end position="234"/>
    </location>
</feature>
<evidence type="ECO:0000259" key="1">
    <source>
        <dbReference type="Pfam" id="PF06283"/>
    </source>
</evidence>
<proteinExistence type="predicted"/>
<organism evidence="2 3">
    <name type="scientific">Paenibacillus thalictri</name>
    <dbReference type="NCBI Taxonomy" id="2527873"/>
    <lineage>
        <taxon>Bacteria</taxon>
        <taxon>Bacillati</taxon>
        <taxon>Bacillota</taxon>
        <taxon>Bacilli</taxon>
        <taxon>Bacillales</taxon>
        <taxon>Paenibacillaceae</taxon>
        <taxon>Paenibacillus</taxon>
    </lineage>
</organism>
<evidence type="ECO:0000313" key="3">
    <source>
        <dbReference type="Proteomes" id="UP000293142"/>
    </source>
</evidence>
<dbReference type="PANTHER" id="PTHR40469">
    <property type="entry name" value="SECRETED GLYCOSYL HYDROLASE"/>
    <property type="match status" value="1"/>
</dbReference>
<protein>
    <submittedName>
        <fullName evidence="2">ThuA domain-containing protein</fullName>
    </submittedName>
</protein>
<dbReference type="SUPFAM" id="SSF52317">
    <property type="entry name" value="Class I glutamine amidotransferase-like"/>
    <property type="match status" value="1"/>
</dbReference>
<gene>
    <name evidence="2" type="ORF">EYB31_12470</name>
</gene>
<reference evidence="2 3" key="1">
    <citation type="submission" date="2019-02" db="EMBL/GenBank/DDBJ databases">
        <title>Paenibacillus sp. nov., isolated from surface-sterilized tissue of Thalictrum simplex L.</title>
        <authorList>
            <person name="Tuo L."/>
        </authorList>
    </citation>
    <scope>NUCLEOTIDE SEQUENCE [LARGE SCALE GENOMIC DNA]</scope>
    <source>
        <strain evidence="2 3">N2SHLJ1</strain>
    </source>
</reference>
<dbReference type="Gene3D" id="3.40.50.880">
    <property type="match status" value="1"/>
</dbReference>
<evidence type="ECO:0000313" key="2">
    <source>
        <dbReference type="EMBL" id="TBL79033.1"/>
    </source>
</evidence>
<comment type="caution">
    <text evidence="2">The sequence shown here is derived from an EMBL/GenBank/DDBJ whole genome shotgun (WGS) entry which is preliminary data.</text>
</comment>
<dbReference type="InterPro" id="IPR029062">
    <property type="entry name" value="Class_I_gatase-like"/>
</dbReference>
<dbReference type="PANTHER" id="PTHR40469:SF2">
    <property type="entry name" value="GALACTOSE-BINDING DOMAIN-LIKE SUPERFAMILY PROTEIN"/>
    <property type="match status" value="1"/>
</dbReference>
<dbReference type="OrthoDB" id="189183at2"/>
<dbReference type="Pfam" id="PF06283">
    <property type="entry name" value="ThuA"/>
    <property type="match status" value="1"/>
</dbReference>
<accession>A0A4Q9DU09</accession>
<keyword evidence="3" id="KW-1185">Reference proteome</keyword>
<dbReference type="AlphaFoldDB" id="A0A4Q9DU09"/>
<name>A0A4Q9DU09_9BACL</name>
<dbReference type="InterPro" id="IPR029010">
    <property type="entry name" value="ThuA-like"/>
</dbReference>
<sequence length="238" mass="27330">METESKMAQQTKVLLVSGNENHKWHNWEQTTPFIKAALEEDSSISVTVSLSIESLADEELFTYDALALNYCNWHEPAGLSERAKANLIRFAEEGKGLVIVHFANGAFHYSLPEAEASDWPEYRSIVPRVWNHHGESSHDKYGEFTVHMTGEAHPITQGISSFAITDELYFKQEGVVPIQVLYEAESNRTNRREPLGWLAQYRNSRVYQTLLGHDEKAYEVPQVREMLRRGVLWTVHRL</sequence>
<dbReference type="EMBL" id="SIRE01000008">
    <property type="protein sequence ID" value="TBL79033.1"/>
    <property type="molecule type" value="Genomic_DNA"/>
</dbReference>
<dbReference type="Proteomes" id="UP000293142">
    <property type="component" value="Unassembled WGS sequence"/>
</dbReference>